<feature type="transmembrane region" description="Helical" evidence="1">
    <location>
        <begin position="67"/>
        <end position="83"/>
    </location>
</feature>
<keyword evidence="1" id="KW-1133">Transmembrane helix</keyword>
<name>A0ABN0G0I2_9BURK</name>
<dbReference type="RefSeq" id="WP_006028572.1">
    <property type="nucleotide sequence ID" value="NZ_ABBM01000954.1"/>
</dbReference>
<evidence type="ECO:0000256" key="1">
    <source>
        <dbReference type="SAM" id="Phobius"/>
    </source>
</evidence>
<feature type="transmembrane region" description="Helical" evidence="1">
    <location>
        <begin position="164"/>
        <end position="186"/>
    </location>
</feature>
<dbReference type="Pfam" id="PF02592">
    <property type="entry name" value="Vut_1"/>
    <property type="match status" value="1"/>
</dbReference>
<keyword evidence="3" id="KW-1185">Reference proteome</keyword>
<evidence type="ECO:0008006" key="4">
    <source>
        <dbReference type="Google" id="ProtNLM"/>
    </source>
</evidence>
<keyword evidence="1" id="KW-0812">Transmembrane</keyword>
<protein>
    <recommendedName>
        <fullName evidence="4">VUT family protein</fullName>
    </recommendedName>
</protein>
<feature type="transmembrane region" description="Helical" evidence="1">
    <location>
        <begin position="39"/>
        <end position="61"/>
    </location>
</feature>
<dbReference type="Proteomes" id="UP000004682">
    <property type="component" value="Unassembled WGS sequence"/>
</dbReference>
<dbReference type="InterPro" id="IPR003744">
    <property type="entry name" value="YhhQ"/>
</dbReference>
<gene>
    <name evidence="2" type="ORF">A33K_17654</name>
</gene>
<feature type="transmembrane region" description="Helical" evidence="1">
    <location>
        <begin position="120"/>
        <end position="143"/>
    </location>
</feature>
<feature type="transmembrane region" description="Helical" evidence="1">
    <location>
        <begin position="95"/>
        <end position="114"/>
    </location>
</feature>
<sequence>MLKMAGTIILAHRQFMLEHHDTLMQCHRRTFRSRRNEDFYCRGTMYVLIYIAAVVAANLSVAHFGPASTPINAFLLIGLDLAIRDRLHLNWRGRALWARMFALIAGAGAASYLLNPASGVIAVASLAAFSAAAVASAIVFQAARRYPVLARANGANIAGAAADSLIFPLIAFGTIFPTIAFLQFLAKVAGGAVWSWLVFRNVRVAGCESN</sequence>
<evidence type="ECO:0000313" key="3">
    <source>
        <dbReference type="Proteomes" id="UP000004682"/>
    </source>
</evidence>
<proteinExistence type="predicted"/>
<accession>A0ABN0G0I2</accession>
<keyword evidence="1" id="KW-0472">Membrane</keyword>
<evidence type="ECO:0000313" key="2">
    <source>
        <dbReference type="EMBL" id="EIP85596.1"/>
    </source>
</evidence>
<reference evidence="3" key="1">
    <citation type="journal article" date="2012" name="J. Bacteriol.">
        <title>Revised Genome Sequence of Burkholderia thailandensis MSMB43 with Improved Annotation.</title>
        <authorList>
            <person name="Zhuo Y."/>
            <person name="Liu L."/>
            <person name="Wang Q."/>
            <person name="Liu X."/>
            <person name="Ren B."/>
            <person name="Liu M."/>
            <person name="Ni P."/>
            <person name="Cheng Y.Q."/>
            <person name="Zhang L."/>
        </authorList>
    </citation>
    <scope>NUCLEOTIDE SEQUENCE [LARGE SCALE GENOMIC DNA]</scope>
    <source>
        <strain evidence="3">MSMB43</strain>
    </source>
</reference>
<organism evidence="2 3">
    <name type="scientific">Burkholderia humptydooensis MSMB43</name>
    <dbReference type="NCBI Taxonomy" id="441157"/>
    <lineage>
        <taxon>Bacteria</taxon>
        <taxon>Pseudomonadati</taxon>
        <taxon>Pseudomonadota</taxon>
        <taxon>Betaproteobacteria</taxon>
        <taxon>Burkholderiales</taxon>
        <taxon>Burkholderiaceae</taxon>
        <taxon>Burkholderia</taxon>
        <taxon>pseudomallei group</taxon>
    </lineage>
</organism>
<dbReference type="EMBL" id="JH692066">
    <property type="protein sequence ID" value="EIP85596.1"/>
    <property type="molecule type" value="Genomic_DNA"/>
</dbReference>